<dbReference type="Proteomes" id="UP001630127">
    <property type="component" value="Unassembled WGS sequence"/>
</dbReference>
<organism evidence="1 2">
    <name type="scientific">Cinchona calisaya</name>
    <dbReference type="NCBI Taxonomy" id="153742"/>
    <lineage>
        <taxon>Eukaryota</taxon>
        <taxon>Viridiplantae</taxon>
        <taxon>Streptophyta</taxon>
        <taxon>Embryophyta</taxon>
        <taxon>Tracheophyta</taxon>
        <taxon>Spermatophyta</taxon>
        <taxon>Magnoliopsida</taxon>
        <taxon>eudicotyledons</taxon>
        <taxon>Gunneridae</taxon>
        <taxon>Pentapetalae</taxon>
        <taxon>asterids</taxon>
        <taxon>lamiids</taxon>
        <taxon>Gentianales</taxon>
        <taxon>Rubiaceae</taxon>
        <taxon>Cinchonoideae</taxon>
        <taxon>Cinchoneae</taxon>
        <taxon>Cinchona</taxon>
    </lineage>
</organism>
<evidence type="ECO:0000313" key="2">
    <source>
        <dbReference type="Proteomes" id="UP001630127"/>
    </source>
</evidence>
<protein>
    <submittedName>
        <fullName evidence="1">Uncharacterized protein</fullName>
    </submittedName>
</protein>
<accession>A0ABD2ZA88</accession>
<name>A0ABD2ZA88_9GENT</name>
<sequence>MDKSASNQPSSQARSTLKSYGSAIIRGKKGWTLNSSTPIPVPVRVWYTDPPSILYWLALSLRRALLLVRFPDKGMLEGIGFNPPSGLGGAYIEIGLNAMPLKCRFAFGE</sequence>
<dbReference type="AlphaFoldDB" id="A0ABD2ZA88"/>
<comment type="caution">
    <text evidence="1">The sequence shown here is derived from an EMBL/GenBank/DDBJ whole genome shotgun (WGS) entry which is preliminary data.</text>
</comment>
<gene>
    <name evidence="1" type="ORF">ACH5RR_023275</name>
</gene>
<reference evidence="1 2" key="1">
    <citation type="submission" date="2024-11" db="EMBL/GenBank/DDBJ databases">
        <title>A near-complete genome assembly of Cinchona calisaya.</title>
        <authorList>
            <person name="Lian D.C."/>
            <person name="Zhao X.W."/>
            <person name="Wei L."/>
        </authorList>
    </citation>
    <scope>NUCLEOTIDE SEQUENCE [LARGE SCALE GENOMIC DNA]</scope>
    <source>
        <tissue evidence="1">Nenye</tissue>
    </source>
</reference>
<proteinExistence type="predicted"/>
<keyword evidence="2" id="KW-1185">Reference proteome</keyword>
<dbReference type="EMBL" id="JBJUIK010000010">
    <property type="protein sequence ID" value="KAL3516373.1"/>
    <property type="molecule type" value="Genomic_DNA"/>
</dbReference>
<evidence type="ECO:0000313" key="1">
    <source>
        <dbReference type="EMBL" id="KAL3516373.1"/>
    </source>
</evidence>